<organism evidence="1 2">
    <name type="scientific">Granulicella mallensis (strain ATCC BAA-1857 / DSM 23137 / MP5ACTX8)</name>
    <dbReference type="NCBI Taxonomy" id="682795"/>
    <lineage>
        <taxon>Bacteria</taxon>
        <taxon>Pseudomonadati</taxon>
        <taxon>Acidobacteriota</taxon>
        <taxon>Terriglobia</taxon>
        <taxon>Terriglobales</taxon>
        <taxon>Acidobacteriaceae</taxon>
        <taxon>Granulicella</taxon>
    </lineage>
</organism>
<reference evidence="1 2" key="1">
    <citation type="submission" date="2011-11" db="EMBL/GenBank/DDBJ databases">
        <title>Complete sequence of Granulicella mallensis MP5ACTX8.</title>
        <authorList>
            <consortium name="US DOE Joint Genome Institute"/>
            <person name="Lucas S."/>
            <person name="Copeland A."/>
            <person name="Lapidus A."/>
            <person name="Cheng J.-F."/>
            <person name="Goodwin L."/>
            <person name="Pitluck S."/>
            <person name="Peters L."/>
            <person name="Lu M."/>
            <person name="Detter J.C."/>
            <person name="Han C."/>
            <person name="Tapia R."/>
            <person name="Land M."/>
            <person name="Hauser L."/>
            <person name="Kyrpides N."/>
            <person name="Ivanova N."/>
            <person name="Mikhailova N."/>
            <person name="Pagani I."/>
            <person name="Rawat S."/>
            <person name="Mannisto M."/>
            <person name="Haggblom M."/>
            <person name="Woyke T."/>
        </authorList>
    </citation>
    <scope>NUCLEOTIDE SEQUENCE [LARGE SCALE GENOMIC DNA]</scope>
    <source>
        <strain evidence="2">ATCC BAA-1857 / DSM 23137 / MP5ACTX8</strain>
    </source>
</reference>
<evidence type="ECO:0000313" key="1">
    <source>
        <dbReference type="EMBL" id="AEU35058.1"/>
    </source>
</evidence>
<dbReference type="EMBL" id="CP003130">
    <property type="protein sequence ID" value="AEU35058.1"/>
    <property type="molecule type" value="Genomic_DNA"/>
</dbReference>
<name>G8NRU5_GRAMM</name>
<keyword evidence="2" id="KW-1185">Reference proteome</keyword>
<dbReference type="Proteomes" id="UP000007113">
    <property type="component" value="Chromosome"/>
</dbReference>
<dbReference type="STRING" id="682795.AciX8_0709"/>
<protein>
    <submittedName>
        <fullName evidence="1">Uncharacterized protein</fullName>
    </submittedName>
</protein>
<dbReference type="KEGG" id="gma:AciX8_0709"/>
<dbReference type="HOGENOM" id="CLU_2522882_0_0_0"/>
<evidence type="ECO:0000313" key="2">
    <source>
        <dbReference type="Proteomes" id="UP000007113"/>
    </source>
</evidence>
<accession>G8NRU5</accession>
<dbReference type="AlphaFoldDB" id="G8NRU5"/>
<gene>
    <name evidence="1" type="ordered locus">AciX8_0709</name>
</gene>
<proteinExistence type="predicted"/>
<sequence>MVAEPRLKKKNRWWTNILPDFMDVLFADSWLEVYAEHPLVWDNSTEIPSTPEELILDRIKEALKASGWQFVIRQVPLKNDDSKV</sequence>